<evidence type="ECO:0000313" key="2">
    <source>
        <dbReference type="EMBL" id="KAK7267466.1"/>
    </source>
</evidence>
<dbReference type="Proteomes" id="UP001372338">
    <property type="component" value="Unassembled WGS sequence"/>
</dbReference>
<proteinExistence type="predicted"/>
<keyword evidence="1" id="KW-0732">Signal</keyword>
<evidence type="ECO:0000256" key="1">
    <source>
        <dbReference type="SAM" id="SignalP"/>
    </source>
</evidence>
<sequence length="73" mass="7979">MVETPPTVLSLSLSLLLFPFFHPFKHIQIALQIALSNSHSNPQFSNPATAPPHSHFSPNLSLSLCIATTPFNL</sequence>
<feature type="signal peptide" evidence="1">
    <location>
        <begin position="1"/>
        <end position="23"/>
    </location>
</feature>
<organism evidence="2 3">
    <name type="scientific">Crotalaria pallida</name>
    <name type="common">Smooth rattlebox</name>
    <name type="synonym">Crotalaria striata</name>
    <dbReference type="NCBI Taxonomy" id="3830"/>
    <lineage>
        <taxon>Eukaryota</taxon>
        <taxon>Viridiplantae</taxon>
        <taxon>Streptophyta</taxon>
        <taxon>Embryophyta</taxon>
        <taxon>Tracheophyta</taxon>
        <taxon>Spermatophyta</taxon>
        <taxon>Magnoliopsida</taxon>
        <taxon>eudicotyledons</taxon>
        <taxon>Gunneridae</taxon>
        <taxon>Pentapetalae</taxon>
        <taxon>rosids</taxon>
        <taxon>fabids</taxon>
        <taxon>Fabales</taxon>
        <taxon>Fabaceae</taxon>
        <taxon>Papilionoideae</taxon>
        <taxon>50 kb inversion clade</taxon>
        <taxon>genistoids sensu lato</taxon>
        <taxon>core genistoids</taxon>
        <taxon>Crotalarieae</taxon>
        <taxon>Crotalaria</taxon>
    </lineage>
</organism>
<dbReference type="EMBL" id="JAYWIO010000004">
    <property type="protein sequence ID" value="KAK7267466.1"/>
    <property type="molecule type" value="Genomic_DNA"/>
</dbReference>
<name>A0AAN9F3X8_CROPI</name>
<reference evidence="2 3" key="1">
    <citation type="submission" date="2024-01" db="EMBL/GenBank/DDBJ databases">
        <title>The genomes of 5 underutilized Papilionoideae crops provide insights into root nodulation and disease resistanc.</title>
        <authorList>
            <person name="Yuan L."/>
        </authorList>
    </citation>
    <scope>NUCLEOTIDE SEQUENCE [LARGE SCALE GENOMIC DNA]</scope>
    <source>
        <strain evidence="2">ZHUSHIDOU_FW_LH</strain>
        <tissue evidence="2">Leaf</tissue>
    </source>
</reference>
<evidence type="ECO:0000313" key="3">
    <source>
        <dbReference type="Proteomes" id="UP001372338"/>
    </source>
</evidence>
<protein>
    <submittedName>
        <fullName evidence="2">Uncharacterized protein</fullName>
    </submittedName>
</protein>
<keyword evidence="3" id="KW-1185">Reference proteome</keyword>
<gene>
    <name evidence="2" type="ORF">RIF29_20140</name>
</gene>
<dbReference type="AlphaFoldDB" id="A0AAN9F3X8"/>
<accession>A0AAN9F3X8</accession>
<comment type="caution">
    <text evidence="2">The sequence shown here is derived from an EMBL/GenBank/DDBJ whole genome shotgun (WGS) entry which is preliminary data.</text>
</comment>
<feature type="chain" id="PRO_5042904907" evidence="1">
    <location>
        <begin position="24"/>
        <end position="73"/>
    </location>
</feature>